<dbReference type="GO" id="GO:0016020">
    <property type="term" value="C:membrane"/>
    <property type="evidence" value="ECO:0007669"/>
    <property type="project" value="TreeGrafter"/>
</dbReference>
<dbReference type="Gene3D" id="2.60.120.330">
    <property type="entry name" value="B-lactam Antibiotic, Isopenicillin N Synthase, Chain"/>
    <property type="match status" value="1"/>
</dbReference>
<accession>A0A1S3R5I1</accession>
<dbReference type="PANTHER" id="PTHR46332:SF4">
    <property type="entry name" value="ASPARTATE BETA-HYDROXYLASE DOMAIN-CONTAINING 1"/>
    <property type="match status" value="1"/>
</dbReference>
<reference evidence="6" key="1">
    <citation type="submission" date="2025-08" db="UniProtKB">
        <authorList>
            <consortium name="RefSeq"/>
        </authorList>
    </citation>
    <scope>IDENTIFICATION</scope>
</reference>
<dbReference type="GO" id="GO:0051213">
    <property type="term" value="F:dioxygenase activity"/>
    <property type="evidence" value="ECO:0007669"/>
    <property type="project" value="UniProtKB-KW"/>
</dbReference>
<evidence type="ECO:0000256" key="3">
    <source>
        <dbReference type="ARBA" id="ARBA00023002"/>
    </source>
</evidence>
<dbReference type="RefSeq" id="XP_014047623.1">
    <property type="nucleotide sequence ID" value="XM_014192148.2"/>
</dbReference>
<dbReference type="CTD" id="253982"/>
<evidence type="ECO:0000256" key="1">
    <source>
        <dbReference type="ARBA" id="ARBA00007730"/>
    </source>
</evidence>
<keyword evidence="2" id="KW-0223">Dioxygenase</keyword>
<keyword evidence="3" id="KW-0560">Oxidoreductase</keyword>
<gene>
    <name evidence="6" type="primary">asphd1</name>
</gene>
<protein>
    <submittedName>
        <fullName evidence="6">Aspartate beta-hydroxylase domain-containing protein 2</fullName>
    </submittedName>
</protein>
<dbReference type="InterPro" id="IPR051821">
    <property type="entry name" value="Asp/Asn_beta-hydroxylase"/>
</dbReference>
<dbReference type="KEGG" id="sasa:106600644"/>
<evidence type="ECO:0000256" key="2">
    <source>
        <dbReference type="ARBA" id="ARBA00022964"/>
    </source>
</evidence>
<organism evidence="5 6">
    <name type="scientific">Salmo salar</name>
    <name type="common">Atlantic salmon</name>
    <dbReference type="NCBI Taxonomy" id="8030"/>
    <lineage>
        <taxon>Eukaryota</taxon>
        <taxon>Metazoa</taxon>
        <taxon>Chordata</taxon>
        <taxon>Craniata</taxon>
        <taxon>Vertebrata</taxon>
        <taxon>Euteleostomi</taxon>
        <taxon>Actinopterygii</taxon>
        <taxon>Neopterygii</taxon>
        <taxon>Teleostei</taxon>
        <taxon>Protacanthopterygii</taxon>
        <taxon>Salmoniformes</taxon>
        <taxon>Salmonidae</taxon>
        <taxon>Salmoninae</taxon>
        <taxon>Salmo</taxon>
    </lineage>
</organism>
<evidence type="ECO:0000313" key="6">
    <source>
        <dbReference type="RefSeq" id="XP_014047623.1"/>
    </source>
</evidence>
<sequence>MDWPMDLLPLPPCAVLGVRPLNGLLWTLLLLFLWYCYRVGSDPPAPGRAIPGKHKSGSRRSVLSRASSCAGAVCRATSNVATGDRGTPCITMETGEEEQEQGYLTPVLSHALFPAQATASGRKLYAALQEYAKRYSWAGMGRIHKGLREQATLNDRSSIQKPHLFFLPDVPSIPFFPRDAHRHDIEVLEANYPIILAEFQAVYQRGIDPKIGWTGLGPKGQAVFPLYSAGVCVAGNCRSCPCTYRTLLSLRTFISSNSLGAAGFWLLGPGTTLGGAYGPTNTRLRCHLGVQTPPQCELVVGGEPQCWSEGHCLLVDDSFLHTVSHNGVAEDGPRVIFSVDLWHPNVAAAERQALDYIFCPDQ</sequence>
<dbReference type="Pfam" id="PF05118">
    <property type="entry name" value="Asp_Arg_Hydrox"/>
    <property type="match status" value="1"/>
</dbReference>
<feature type="domain" description="Aspartyl/asparaginy/proline hydroxylase" evidence="4">
    <location>
        <begin position="189"/>
        <end position="344"/>
    </location>
</feature>
<keyword evidence="5" id="KW-1185">Reference proteome</keyword>
<evidence type="ECO:0000313" key="5">
    <source>
        <dbReference type="Proteomes" id="UP001652741"/>
    </source>
</evidence>
<dbReference type="InterPro" id="IPR007803">
    <property type="entry name" value="Asp/Arg/Pro-Hydrxlase"/>
</dbReference>
<dbReference type="PaxDb" id="8030-ENSSSAP00000002742"/>
<name>A0A1S3R5I1_SALSA</name>
<dbReference type="STRING" id="8030.ENSSSAP00000002742"/>
<comment type="similarity">
    <text evidence="1">Belongs to the aspartyl/asparaginyl beta-hydroxylase family.</text>
</comment>
<dbReference type="SUPFAM" id="SSF51197">
    <property type="entry name" value="Clavaminate synthase-like"/>
    <property type="match status" value="1"/>
</dbReference>
<dbReference type="AlphaFoldDB" id="A0A1S3R5I1"/>
<dbReference type="Proteomes" id="UP001652741">
    <property type="component" value="Chromosome ssa03"/>
</dbReference>
<proteinExistence type="inferred from homology"/>
<evidence type="ECO:0000259" key="4">
    <source>
        <dbReference type="Pfam" id="PF05118"/>
    </source>
</evidence>
<dbReference type="PANTHER" id="PTHR46332">
    <property type="entry name" value="ASPARTATE BETA-HYDROXYLASE DOMAIN-CONTAINING PROTEIN 2"/>
    <property type="match status" value="1"/>
</dbReference>
<dbReference type="InterPro" id="IPR027443">
    <property type="entry name" value="IPNS-like_sf"/>
</dbReference>
<dbReference type="GeneID" id="106600644"/>
<dbReference type="OrthoDB" id="438431at2759"/>